<evidence type="ECO:0000256" key="4">
    <source>
        <dbReference type="ARBA" id="ARBA00023002"/>
    </source>
</evidence>
<dbReference type="GO" id="GO:0005506">
    <property type="term" value="F:iron ion binding"/>
    <property type="evidence" value="ECO:0007669"/>
    <property type="project" value="InterPro"/>
</dbReference>
<dbReference type="PROSITE" id="PS50292">
    <property type="entry name" value="PEROXIDASE_3"/>
    <property type="match status" value="1"/>
</dbReference>
<evidence type="ECO:0008006" key="9">
    <source>
        <dbReference type="Google" id="ProtNLM"/>
    </source>
</evidence>
<feature type="binding site" description="axial binding residue" evidence="6">
    <location>
        <position position="297"/>
    </location>
    <ligand>
        <name>heme b</name>
        <dbReference type="ChEBI" id="CHEBI:60344"/>
    </ligand>
    <ligandPart>
        <name>Fe</name>
        <dbReference type="ChEBI" id="CHEBI:18248"/>
    </ligandPart>
</feature>
<dbReference type="Gene3D" id="1.10.630.10">
    <property type="entry name" value="Cytochrome P450"/>
    <property type="match status" value="1"/>
</dbReference>
<evidence type="ECO:0000313" key="7">
    <source>
        <dbReference type="EMBL" id="KAH0556381.1"/>
    </source>
</evidence>
<evidence type="ECO:0000256" key="2">
    <source>
        <dbReference type="ARBA" id="ARBA00022723"/>
    </source>
</evidence>
<dbReference type="GO" id="GO:0004601">
    <property type="term" value="F:peroxidase activity"/>
    <property type="evidence" value="ECO:0007669"/>
    <property type="project" value="InterPro"/>
</dbReference>
<keyword evidence="4" id="KW-0560">Oxidoreductase</keyword>
<dbReference type="AlphaFoldDB" id="A0A9P8L8P6"/>
<reference evidence="7" key="1">
    <citation type="submission" date="2021-03" db="EMBL/GenBank/DDBJ databases">
        <title>Comparative genomics and phylogenomic investigation of the class Geoglossomycetes provide insights into ecological specialization and systematics.</title>
        <authorList>
            <person name="Melie T."/>
            <person name="Pirro S."/>
            <person name="Miller A.N."/>
            <person name="Quandt A."/>
        </authorList>
    </citation>
    <scope>NUCLEOTIDE SEQUENCE</scope>
    <source>
        <strain evidence="7">CAQ_001_2017</strain>
    </source>
</reference>
<dbReference type="GO" id="GO:0016705">
    <property type="term" value="F:oxidoreductase activity, acting on paired donors, with incorporation or reduction of molecular oxygen"/>
    <property type="evidence" value="ECO:0007669"/>
    <property type="project" value="InterPro"/>
</dbReference>
<dbReference type="SUPFAM" id="SSF48264">
    <property type="entry name" value="Cytochrome P450"/>
    <property type="match status" value="1"/>
</dbReference>
<keyword evidence="5 6" id="KW-0408">Iron</keyword>
<dbReference type="InterPro" id="IPR037120">
    <property type="entry name" value="Haem_peroxidase_sf_animal"/>
</dbReference>
<dbReference type="SUPFAM" id="SSF48113">
    <property type="entry name" value="Heme-dependent peroxidases"/>
    <property type="match status" value="1"/>
</dbReference>
<dbReference type="InterPro" id="IPR010255">
    <property type="entry name" value="Haem_peroxidase_sf"/>
</dbReference>
<dbReference type="CDD" id="cd20612">
    <property type="entry name" value="CYP_LDS-like_C"/>
    <property type="match status" value="1"/>
</dbReference>
<dbReference type="Gene3D" id="1.10.640.10">
    <property type="entry name" value="Haem peroxidase domain superfamily, animal type"/>
    <property type="match status" value="1"/>
</dbReference>
<dbReference type="InterPro" id="IPR019791">
    <property type="entry name" value="Haem_peroxidase_animal"/>
</dbReference>
<dbReference type="PANTHER" id="PTHR11903">
    <property type="entry name" value="PROSTAGLANDIN G/H SYNTHASE"/>
    <property type="match status" value="1"/>
</dbReference>
<dbReference type="Proteomes" id="UP000750711">
    <property type="component" value="Unassembled WGS sequence"/>
</dbReference>
<dbReference type="EMBL" id="JAGHQM010001118">
    <property type="protein sequence ID" value="KAH0556381.1"/>
    <property type="molecule type" value="Genomic_DNA"/>
</dbReference>
<gene>
    <name evidence="7" type="ORF">GP486_005695</name>
</gene>
<proteinExistence type="predicted"/>
<evidence type="ECO:0000256" key="5">
    <source>
        <dbReference type="ARBA" id="ARBA00023004"/>
    </source>
</evidence>
<dbReference type="InterPro" id="IPR050783">
    <property type="entry name" value="Oxylipin_biosynth_metab"/>
</dbReference>
<dbReference type="PANTHER" id="PTHR11903:SF37">
    <property type="entry name" value="PSI-PRODUCING OXYGENASE A"/>
    <property type="match status" value="1"/>
</dbReference>
<accession>A0A9P8L8P6</accession>
<evidence type="ECO:0000313" key="8">
    <source>
        <dbReference type="Proteomes" id="UP000750711"/>
    </source>
</evidence>
<evidence type="ECO:0000256" key="3">
    <source>
        <dbReference type="ARBA" id="ARBA00022964"/>
    </source>
</evidence>
<evidence type="ECO:0000256" key="6">
    <source>
        <dbReference type="PIRSR" id="PIRSR619791-2"/>
    </source>
</evidence>
<name>A0A9P8L8P6_9PEZI</name>
<dbReference type="GO" id="GO:0020037">
    <property type="term" value="F:heme binding"/>
    <property type="evidence" value="ECO:0007669"/>
    <property type="project" value="InterPro"/>
</dbReference>
<dbReference type="InterPro" id="IPR036396">
    <property type="entry name" value="Cyt_P450_sf"/>
</dbReference>
<keyword evidence="8" id="KW-1185">Reference proteome</keyword>
<sequence length="1018" mass="113523">MRMLAELVRMLAGAGGSGEGSNGRKSLFIRVAEDLKSQKMRIPQDLEILASAVQTTLQGGLVDDKKYLLEQVVKLAASLPPDTESSQQLTGQFIKTLWENLQHPPLSYLDDEFKYRKADGSSNDVNIVENSSYLDLSPLYGHSEADQATVRTFKDGYLKPDAFVEVRLLGFPPGVCALVVCFNRFHNYVVGQLAEINESGRFSLPAGVTPADKEGYEAAQRKRDNDLFQTARLITCGLYVNIILGDYVRTILNLNRTNSTWVLDPRGVFDNVFDMGGVPSGIGNQVSVEFNLIYRWHATVSERDDEWAQDFYKKLFPNKDPYTLSLPEFLEGLNAWVKGLDADPGRRTFGGLHRKADGRFEDSELVKIIQDSTEDVAGAFGARNVPVILKLVEVLGIEQARKWKVASLNEFRKFFGLQPHATFLDINSDPDIAKSLETLYSHPDSVELYPGLVSEEAKRPEAPGSGLCPGYTISKAILSDAVALVRGDRFYTVVRLSPLLPFRTRSIGDNDDLQDYNPKSLTNWGYNQASSNPQIAGGGVMYKLLMRAFPGFYRGNSVYAMFPFTVPDETRSILRSLGKEKDYDYGRPSFIPPPKPVLTWAGVVKVLGDQTRFKVPWGPHTYYLTGHDYMLSGDKPENAKQRAFVDHAVYGPSKGLDEIRQFYESLTRKLVLEQSHKLRRSYQLDIVRDVGNISHANFIGHMFHIPLKNSGSAIGVLTEQELYTILALLFAYVFLDLDTANSFGLRAAAEKGTKALGMIMKGVCEAVEAEKFVMLKEMLGISSTDPGLSDYGIHLIQRLFEGGKSVDEVVWTIIPTAAAAVATQAQGFAQMMELYLSDKYKSHWPEIQNLAESDSPEAFEKLKKYALEGYRLATPAFGLLRLVDVDAATIQDGPRTVSVKKGDQIFVNFVSAGVDPNKFPDPYEIKLDRPDESYIHHGWGPHACLGRPIVVTAMASQLRVFAKLKNLRRAPGLQGEMKSTLVAGAFRAYMKEDWSDWWPYPTSKPTPSERFFIVEVQG</sequence>
<keyword evidence="3" id="KW-0223">Dioxygenase</keyword>
<protein>
    <recommendedName>
        <fullName evidence="9">Linoleate 8R-lipoxygenase</fullName>
    </recommendedName>
</protein>
<keyword evidence="1 6" id="KW-0349">Heme</keyword>
<dbReference type="Pfam" id="PF03098">
    <property type="entry name" value="An_peroxidase"/>
    <property type="match status" value="1"/>
</dbReference>
<dbReference type="GO" id="GO:0004497">
    <property type="term" value="F:monooxygenase activity"/>
    <property type="evidence" value="ECO:0007669"/>
    <property type="project" value="InterPro"/>
</dbReference>
<dbReference type="InterPro" id="IPR034812">
    <property type="entry name" value="Ppo-like_N"/>
</dbReference>
<dbReference type="GO" id="GO:0006979">
    <property type="term" value="P:response to oxidative stress"/>
    <property type="evidence" value="ECO:0007669"/>
    <property type="project" value="InterPro"/>
</dbReference>
<dbReference type="CDD" id="cd09817">
    <property type="entry name" value="linoleate_diol_synthase_like"/>
    <property type="match status" value="1"/>
</dbReference>
<dbReference type="GO" id="GO:0006631">
    <property type="term" value="P:fatty acid metabolic process"/>
    <property type="evidence" value="ECO:0007669"/>
    <property type="project" value="UniProtKB-ARBA"/>
</dbReference>
<dbReference type="GO" id="GO:0051213">
    <property type="term" value="F:dioxygenase activity"/>
    <property type="evidence" value="ECO:0007669"/>
    <property type="project" value="UniProtKB-KW"/>
</dbReference>
<evidence type="ECO:0000256" key="1">
    <source>
        <dbReference type="ARBA" id="ARBA00022617"/>
    </source>
</evidence>
<keyword evidence="2 6" id="KW-0479">Metal-binding</keyword>
<dbReference type="PRINTS" id="PR00457">
    <property type="entry name" value="ANPEROXIDASE"/>
</dbReference>
<organism evidence="7 8">
    <name type="scientific">Trichoglossum hirsutum</name>
    <dbReference type="NCBI Taxonomy" id="265104"/>
    <lineage>
        <taxon>Eukaryota</taxon>
        <taxon>Fungi</taxon>
        <taxon>Dikarya</taxon>
        <taxon>Ascomycota</taxon>
        <taxon>Pezizomycotina</taxon>
        <taxon>Geoglossomycetes</taxon>
        <taxon>Geoglossales</taxon>
        <taxon>Geoglossaceae</taxon>
        <taxon>Trichoglossum</taxon>
    </lineage>
</organism>
<comment type="caution">
    <text evidence="7">The sequence shown here is derived from an EMBL/GenBank/DDBJ whole genome shotgun (WGS) entry which is preliminary data.</text>
</comment>